<name>A0ABD5I8Y0_BACTU</name>
<dbReference type="GO" id="GO:0016020">
    <property type="term" value="C:membrane"/>
    <property type="evidence" value="ECO:0007669"/>
    <property type="project" value="UniProtKB-SubCell"/>
</dbReference>
<sequence>MSQQLKKEIGFFATLSKKSSVPYNSGIFILVISVLMMLLGGFNTLTDMLVFVIWIFYTMTFFAVFILRKKEPKLIRPYKIPLYPFIPMIALLGGLFIVFNTLFTQPILALCGIGLTAIGLPIYFKMRHKHINVKREN</sequence>
<feature type="transmembrane region" description="Helical" evidence="5">
    <location>
        <begin position="105"/>
        <end position="124"/>
    </location>
</feature>
<dbReference type="Gene3D" id="1.20.1740.10">
    <property type="entry name" value="Amino acid/polyamine transporter I"/>
    <property type="match status" value="1"/>
</dbReference>
<organism evidence="6 7">
    <name type="scientific">Bacillus thuringiensis serovar toumanoffi</name>
    <dbReference type="NCBI Taxonomy" id="180862"/>
    <lineage>
        <taxon>Bacteria</taxon>
        <taxon>Bacillati</taxon>
        <taxon>Bacillota</taxon>
        <taxon>Bacilli</taxon>
        <taxon>Bacillales</taxon>
        <taxon>Bacillaceae</taxon>
        <taxon>Bacillus</taxon>
        <taxon>Bacillus cereus group</taxon>
    </lineage>
</organism>
<evidence type="ECO:0000256" key="2">
    <source>
        <dbReference type="ARBA" id="ARBA00022692"/>
    </source>
</evidence>
<dbReference type="PANTHER" id="PTHR11785">
    <property type="entry name" value="AMINO ACID TRANSPORTER"/>
    <property type="match status" value="1"/>
</dbReference>
<gene>
    <name evidence="6" type="ORF">BTTOUR_33330</name>
</gene>
<proteinExistence type="predicted"/>
<evidence type="ECO:0000256" key="5">
    <source>
        <dbReference type="SAM" id="Phobius"/>
    </source>
</evidence>
<comment type="subcellular location">
    <subcellularLocation>
        <location evidence="1">Membrane</location>
        <topology evidence="1">Multi-pass membrane protein</topology>
    </subcellularLocation>
</comment>
<feature type="transmembrane region" description="Helical" evidence="5">
    <location>
        <begin position="48"/>
        <end position="68"/>
    </location>
</feature>
<evidence type="ECO:0000313" key="6">
    <source>
        <dbReference type="EMBL" id="MDW9213630.1"/>
    </source>
</evidence>
<keyword evidence="4 5" id="KW-0472">Membrane</keyword>
<feature type="transmembrane region" description="Helical" evidence="5">
    <location>
        <begin position="80"/>
        <end position="99"/>
    </location>
</feature>
<keyword evidence="2 5" id="KW-0812">Transmembrane</keyword>
<feature type="transmembrane region" description="Helical" evidence="5">
    <location>
        <begin position="21"/>
        <end position="42"/>
    </location>
</feature>
<comment type="caution">
    <text evidence="6">The sequence shown here is derived from an EMBL/GenBank/DDBJ whole genome shotgun (WGS) entry which is preliminary data.</text>
</comment>
<dbReference type="AlphaFoldDB" id="A0ABD5I8Y0"/>
<dbReference type="InterPro" id="IPR050598">
    <property type="entry name" value="AminoAcid_Transporter"/>
</dbReference>
<reference evidence="6 7" key="1">
    <citation type="submission" date="2023-10" db="EMBL/GenBank/DDBJ databases">
        <title>Draft Genome Sequence of Bacillus thuringiensis serovar. toumanoffi 4059: Identification of a Novel Cry Protein Candidate.</title>
        <authorList>
            <person name="Murdoch R.W."/>
            <person name="Gemler B."/>
            <person name="Heater B.S."/>
        </authorList>
    </citation>
    <scope>NUCLEOTIDE SEQUENCE [LARGE SCALE GENOMIC DNA]</scope>
    <source>
        <strain evidence="6 7">4059</strain>
    </source>
</reference>
<protein>
    <submittedName>
        <fullName evidence="6">Amino acid permease</fullName>
    </submittedName>
</protein>
<accession>A0ABD5I8Y0</accession>
<dbReference type="EMBL" id="JAWQCK010000009">
    <property type="protein sequence ID" value="MDW9213630.1"/>
    <property type="molecule type" value="Genomic_DNA"/>
</dbReference>
<evidence type="ECO:0000256" key="1">
    <source>
        <dbReference type="ARBA" id="ARBA00004141"/>
    </source>
</evidence>
<dbReference type="Proteomes" id="UP001272716">
    <property type="component" value="Unassembled WGS sequence"/>
</dbReference>
<keyword evidence="3 5" id="KW-1133">Transmembrane helix</keyword>
<evidence type="ECO:0000313" key="7">
    <source>
        <dbReference type="Proteomes" id="UP001272716"/>
    </source>
</evidence>
<dbReference type="Pfam" id="PF13520">
    <property type="entry name" value="AA_permease_2"/>
    <property type="match status" value="1"/>
</dbReference>
<evidence type="ECO:0000256" key="4">
    <source>
        <dbReference type="ARBA" id="ARBA00023136"/>
    </source>
</evidence>
<dbReference type="InterPro" id="IPR002293">
    <property type="entry name" value="AA/rel_permease1"/>
</dbReference>
<evidence type="ECO:0000256" key="3">
    <source>
        <dbReference type="ARBA" id="ARBA00022989"/>
    </source>
</evidence>
<dbReference type="PANTHER" id="PTHR11785:SF512">
    <property type="entry name" value="SOBREMESA, ISOFORM B"/>
    <property type="match status" value="1"/>
</dbReference>